<accession>A0A5C6RXY5</accession>
<reference evidence="3 4" key="1">
    <citation type="submission" date="2019-08" db="EMBL/GenBank/DDBJ databases">
        <title>Genome of Vicingus serpentipes NCIMB 15042.</title>
        <authorList>
            <person name="Bowman J.P."/>
        </authorList>
    </citation>
    <scope>NUCLEOTIDE SEQUENCE [LARGE SCALE GENOMIC DNA]</scope>
    <source>
        <strain evidence="3 4">NCIMB 15042</strain>
    </source>
</reference>
<dbReference type="Gene3D" id="3.40.970.30">
    <property type="entry name" value="yp_829618.1 like domains"/>
    <property type="match status" value="1"/>
</dbReference>
<dbReference type="Proteomes" id="UP000321721">
    <property type="component" value="Unassembled WGS sequence"/>
</dbReference>
<proteinExistence type="predicted"/>
<dbReference type="InterPro" id="IPR056695">
    <property type="entry name" value="DUF7793"/>
</dbReference>
<keyword evidence="1" id="KW-1133">Transmembrane helix</keyword>
<gene>
    <name evidence="3" type="ORF">FRY74_01455</name>
</gene>
<organism evidence="3 4">
    <name type="scientific">Vicingus serpentipes</name>
    <dbReference type="NCBI Taxonomy" id="1926625"/>
    <lineage>
        <taxon>Bacteria</taxon>
        <taxon>Pseudomonadati</taxon>
        <taxon>Bacteroidota</taxon>
        <taxon>Flavobacteriia</taxon>
        <taxon>Flavobacteriales</taxon>
        <taxon>Vicingaceae</taxon>
        <taxon>Vicingus</taxon>
    </lineage>
</organism>
<feature type="domain" description="DUF7793" evidence="2">
    <location>
        <begin position="9"/>
        <end position="122"/>
    </location>
</feature>
<keyword evidence="1" id="KW-0812">Transmembrane</keyword>
<protein>
    <recommendedName>
        <fullName evidence="2">DUF7793 domain-containing protein</fullName>
    </recommendedName>
</protein>
<evidence type="ECO:0000313" key="4">
    <source>
        <dbReference type="Proteomes" id="UP000321721"/>
    </source>
</evidence>
<feature type="transmembrane region" description="Helical" evidence="1">
    <location>
        <begin position="74"/>
        <end position="97"/>
    </location>
</feature>
<dbReference type="EMBL" id="VOOS01000001">
    <property type="protein sequence ID" value="TXB66875.1"/>
    <property type="molecule type" value="Genomic_DNA"/>
</dbReference>
<name>A0A5C6RXY5_9FLAO</name>
<dbReference type="OrthoDB" id="957652at2"/>
<dbReference type="AlphaFoldDB" id="A0A5C6RXY5"/>
<keyword evidence="4" id="KW-1185">Reference proteome</keyword>
<evidence type="ECO:0000259" key="2">
    <source>
        <dbReference type="Pfam" id="PF25056"/>
    </source>
</evidence>
<keyword evidence="1" id="KW-0472">Membrane</keyword>
<sequence length="124" mass="14389">MVETKTANIYIKDNIVYLIYKEQADVGISEIEENISVKTNIQEGKKMKTLVDVTKVWHYSDEARKIVSSERFKSITIAMAVVVGYSLPIKMVANFFMKINKPLTPTKLFSDREKAKEWLDNFEY</sequence>
<dbReference type="RefSeq" id="WP_147097901.1">
    <property type="nucleotide sequence ID" value="NZ_VOOS01000001.1"/>
</dbReference>
<evidence type="ECO:0000313" key="3">
    <source>
        <dbReference type="EMBL" id="TXB66875.1"/>
    </source>
</evidence>
<dbReference type="Pfam" id="PF25056">
    <property type="entry name" value="DUF7793"/>
    <property type="match status" value="1"/>
</dbReference>
<evidence type="ECO:0000256" key="1">
    <source>
        <dbReference type="SAM" id="Phobius"/>
    </source>
</evidence>
<comment type="caution">
    <text evidence="3">The sequence shown here is derived from an EMBL/GenBank/DDBJ whole genome shotgun (WGS) entry which is preliminary data.</text>
</comment>